<dbReference type="AlphaFoldDB" id="A0A0F9NG59"/>
<reference evidence="1" key="1">
    <citation type="journal article" date="2015" name="Nature">
        <title>Complex archaea that bridge the gap between prokaryotes and eukaryotes.</title>
        <authorList>
            <person name="Spang A."/>
            <person name="Saw J.H."/>
            <person name="Jorgensen S.L."/>
            <person name="Zaremba-Niedzwiedzka K."/>
            <person name="Martijn J."/>
            <person name="Lind A.E."/>
            <person name="van Eijk R."/>
            <person name="Schleper C."/>
            <person name="Guy L."/>
            <person name="Ettema T.J."/>
        </authorList>
    </citation>
    <scope>NUCLEOTIDE SEQUENCE</scope>
</reference>
<gene>
    <name evidence="1" type="ORF">LCGC14_1031610</name>
</gene>
<name>A0A0F9NG59_9ZZZZ</name>
<comment type="caution">
    <text evidence="1">The sequence shown here is derived from an EMBL/GenBank/DDBJ whole genome shotgun (WGS) entry which is preliminary data.</text>
</comment>
<proteinExistence type="predicted"/>
<organism evidence="1">
    <name type="scientific">marine sediment metagenome</name>
    <dbReference type="NCBI Taxonomy" id="412755"/>
    <lineage>
        <taxon>unclassified sequences</taxon>
        <taxon>metagenomes</taxon>
        <taxon>ecological metagenomes</taxon>
    </lineage>
</organism>
<sequence length="74" mass="8729">MSGEPTLEERVLQFSMLELPGQPRMMHMGTSYLVNDLWTELQRKDEDIRKALEGEADDWDWVKPLLERALKEQP</sequence>
<accession>A0A0F9NG59</accession>
<protein>
    <submittedName>
        <fullName evidence="1">Uncharacterized protein</fullName>
    </submittedName>
</protein>
<evidence type="ECO:0000313" key="1">
    <source>
        <dbReference type="EMBL" id="KKN10932.1"/>
    </source>
</evidence>
<dbReference type="EMBL" id="LAZR01004191">
    <property type="protein sequence ID" value="KKN10932.1"/>
    <property type="molecule type" value="Genomic_DNA"/>
</dbReference>